<organism evidence="1 2">
    <name type="scientific">Xenorhabdus bovienii</name>
    <name type="common">Xenorhabdus nematophila subsp. bovienii</name>
    <dbReference type="NCBI Taxonomy" id="40576"/>
    <lineage>
        <taxon>Bacteria</taxon>
        <taxon>Pseudomonadati</taxon>
        <taxon>Pseudomonadota</taxon>
        <taxon>Gammaproteobacteria</taxon>
        <taxon>Enterobacterales</taxon>
        <taxon>Morganellaceae</taxon>
        <taxon>Xenorhabdus</taxon>
    </lineage>
</organism>
<reference evidence="1" key="1">
    <citation type="submission" date="2021-08" db="EMBL/GenBank/DDBJ databases">
        <authorList>
            <person name="Papudeshi B."/>
            <person name="Bashey-Visser F."/>
        </authorList>
    </citation>
    <scope>NUCLEOTIDE SEQUENCE</scope>
    <source>
        <strain evidence="1">MC_266_E_2016</strain>
    </source>
</reference>
<dbReference type="EMBL" id="JAILSO010000033">
    <property type="protein sequence ID" value="MDE1478692.1"/>
    <property type="molecule type" value="Genomic_DNA"/>
</dbReference>
<dbReference type="RefSeq" id="WP_274712598.1">
    <property type="nucleotide sequence ID" value="NZ_JAILSO010000033.1"/>
</dbReference>
<proteinExistence type="predicted"/>
<evidence type="ECO:0000313" key="1">
    <source>
        <dbReference type="EMBL" id="MDE1478692.1"/>
    </source>
</evidence>
<dbReference type="Proteomes" id="UP001222434">
    <property type="component" value="Unassembled WGS sequence"/>
</dbReference>
<evidence type="ECO:0000313" key="2">
    <source>
        <dbReference type="Proteomes" id="UP001222434"/>
    </source>
</evidence>
<protein>
    <submittedName>
        <fullName evidence="1">Uncharacterized protein</fullName>
    </submittedName>
</protein>
<sequence>MSDASGAFVILSCPNAHAMLEDIIFLFEMCSEDQDFPCFLLVFADPNHYNPAQPFFPQKTLF</sequence>
<comment type="caution">
    <text evidence="1">The sequence shown here is derived from an EMBL/GenBank/DDBJ whole genome shotgun (WGS) entry which is preliminary data.</text>
</comment>
<dbReference type="AlphaFoldDB" id="A0AAJ1N167"/>
<accession>A0AAJ1N167</accession>
<reference evidence="1" key="2">
    <citation type="journal article" date="2022" name="J. Evol. Biol.">
        <title>Pre- and post-association barriers to host switching in sympatric mutualists.</title>
        <authorList>
            <person name="Dinges Z.M."/>
            <person name="Phillips R.K."/>
            <person name="Lively C.M."/>
            <person name="Bashey F."/>
        </authorList>
    </citation>
    <scope>NUCLEOTIDE SEQUENCE</scope>
    <source>
        <strain evidence="1">MC_266_E_2016</strain>
    </source>
</reference>
<name>A0AAJ1N167_XENBV</name>
<gene>
    <name evidence="1" type="ORF">KKJ01_10750</name>
</gene>